<protein>
    <submittedName>
        <fullName evidence="1">Uncharacterized protein</fullName>
    </submittedName>
</protein>
<comment type="caution">
    <text evidence="1">The sequence shown here is derived from an EMBL/GenBank/DDBJ whole genome shotgun (WGS) entry which is preliminary data.</text>
</comment>
<dbReference type="Proteomes" id="UP000625711">
    <property type="component" value="Unassembled WGS sequence"/>
</dbReference>
<dbReference type="EMBL" id="JAACXV010000038">
    <property type="protein sequence ID" value="KAF7286077.1"/>
    <property type="molecule type" value="Genomic_DNA"/>
</dbReference>
<evidence type="ECO:0000313" key="1">
    <source>
        <dbReference type="EMBL" id="KAF7286077.1"/>
    </source>
</evidence>
<sequence>MQRNKGMVLPPDNSAKTENNVGNIYNVKAEFFASLAPERIDLAIKIRQLVAGSQDKKRQQVAERAMGSSSSRWREGYGDWVGGGAGLAGRGLVSVERRTRWGWSNLDGAAVGVGEGERDGSSKVTELECLVEFSVFPSLGFPLLTSITL</sequence>
<evidence type="ECO:0000313" key="2">
    <source>
        <dbReference type="Proteomes" id="UP000625711"/>
    </source>
</evidence>
<accession>A0A834J2B1</accession>
<name>A0A834J2B1_RHYFE</name>
<gene>
    <name evidence="1" type="ORF">GWI33_008027</name>
</gene>
<reference evidence="1" key="1">
    <citation type="submission" date="2020-08" db="EMBL/GenBank/DDBJ databases">
        <title>Genome sequencing and assembly of the red palm weevil Rhynchophorus ferrugineus.</title>
        <authorList>
            <person name="Dias G.B."/>
            <person name="Bergman C.M."/>
            <person name="Manee M."/>
        </authorList>
    </citation>
    <scope>NUCLEOTIDE SEQUENCE</scope>
    <source>
        <strain evidence="1">AA-2017</strain>
        <tissue evidence="1">Whole larva</tissue>
    </source>
</reference>
<keyword evidence="2" id="KW-1185">Reference proteome</keyword>
<proteinExistence type="predicted"/>
<dbReference type="AlphaFoldDB" id="A0A834J2B1"/>
<organism evidence="1 2">
    <name type="scientific">Rhynchophorus ferrugineus</name>
    <name type="common">Red palm weevil</name>
    <name type="synonym">Curculio ferrugineus</name>
    <dbReference type="NCBI Taxonomy" id="354439"/>
    <lineage>
        <taxon>Eukaryota</taxon>
        <taxon>Metazoa</taxon>
        <taxon>Ecdysozoa</taxon>
        <taxon>Arthropoda</taxon>
        <taxon>Hexapoda</taxon>
        <taxon>Insecta</taxon>
        <taxon>Pterygota</taxon>
        <taxon>Neoptera</taxon>
        <taxon>Endopterygota</taxon>
        <taxon>Coleoptera</taxon>
        <taxon>Polyphaga</taxon>
        <taxon>Cucujiformia</taxon>
        <taxon>Curculionidae</taxon>
        <taxon>Dryophthorinae</taxon>
        <taxon>Rhynchophorus</taxon>
    </lineage>
</organism>